<comment type="subcellular location">
    <subcellularLocation>
        <location evidence="1">Cell membrane</location>
        <topology evidence="1">Multi-pass membrane protein</topology>
    </subcellularLocation>
</comment>
<dbReference type="Proteomes" id="UP000198430">
    <property type="component" value="Unassembled WGS sequence"/>
</dbReference>
<dbReference type="RefSeq" id="WP_089087481.1">
    <property type="nucleotide sequence ID" value="NZ_BCMH01000001.1"/>
</dbReference>
<name>A0A1Z5ILH0_9LACO</name>
<evidence type="ECO:0000313" key="9">
    <source>
        <dbReference type="EMBL" id="GAX02488.1"/>
    </source>
</evidence>
<dbReference type="PANTHER" id="PTHR32196">
    <property type="entry name" value="ABC TRANSPORTER PERMEASE PROTEIN YPHD-RELATED-RELATED"/>
    <property type="match status" value="1"/>
</dbReference>
<keyword evidence="3" id="KW-1003">Cell membrane</keyword>
<protein>
    <submittedName>
        <fullName evidence="9">Ribose ABC transporter permease protein</fullName>
    </submittedName>
</protein>
<keyword evidence="7 8" id="KW-0472">Membrane</keyword>
<reference evidence="9 10" key="1">
    <citation type="submission" date="2015-11" db="EMBL/GenBank/DDBJ databases">
        <title>Draft genome sequences of new species of the genus Lactobacillus isolated from orchardgrass silage.</title>
        <authorList>
            <person name="Tohno M."/>
            <person name="Tanizawa Y."/>
            <person name="Arita M."/>
        </authorList>
    </citation>
    <scope>NUCLEOTIDE SEQUENCE [LARGE SCALE GENOMIC DNA]</scope>
    <source>
        <strain evidence="9 10">IWT140</strain>
    </source>
</reference>
<dbReference type="InterPro" id="IPR001851">
    <property type="entry name" value="ABC_transp_permease"/>
</dbReference>
<accession>A0A1Z5ILH0</accession>
<sequence length="331" mass="34393">MSDTQETSAPKHKQRSLKGLIADYSAIFAFLILFIVAVILKGSTFISVSNIMNILMNNSIIGIISLGMTLVIITAGIDLAVGSQMAATGLIAMTILNATQNIFLAIVAAVFAGLVFGAITGGLISKFGVPAFIVTLGTMQIYRSVSEYCFDGGGVLATGRSASAFIAIANTKLFGVIPMPMIYWLALCLLISVIARRTAFGRYVYAIGSNKRASFLSTINVNRVLLLVYALSGVLVALASIIEASRLGSMNSASSGSGYEMDAIAAVVIGGTSMAGGRGTILGTVFGTLTLGIINNLMNLLGVPSFLVGAIKGVIIIGALLIQRSVSKEES</sequence>
<evidence type="ECO:0000313" key="10">
    <source>
        <dbReference type="Proteomes" id="UP000198430"/>
    </source>
</evidence>
<dbReference type="Pfam" id="PF02653">
    <property type="entry name" value="BPD_transp_2"/>
    <property type="match status" value="1"/>
</dbReference>
<evidence type="ECO:0000256" key="4">
    <source>
        <dbReference type="ARBA" id="ARBA00022519"/>
    </source>
</evidence>
<dbReference type="PANTHER" id="PTHR32196:SF21">
    <property type="entry name" value="ABC TRANSPORTER PERMEASE PROTEIN YPHD-RELATED"/>
    <property type="match status" value="1"/>
</dbReference>
<dbReference type="GO" id="GO:0022857">
    <property type="term" value="F:transmembrane transporter activity"/>
    <property type="evidence" value="ECO:0007669"/>
    <property type="project" value="InterPro"/>
</dbReference>
<evidence type="ECO:0000256" key="8">
    <source>
        <dbReference type="SAM" id="Phobius"/>
    </source>
</evidence>
<organism evidence="9 10">
    <name type="scientific">Secundilactobacillus pentosiphilus</name>
    <dbReference type="NCBI Taxonomy" id="1714682"/>
    <lineage>
        <taxon>Bacteria</taxon>
        <taxon>Bacillati</taxon>
        <taxon>Bacillota</taxon>
        <taxon>Bacilli</taxon>
        <taxon>Lactobacillales</taxon>
        <taxon>Lactobacillaceae</taxon>
        <taxon>Secundilactobacillus</taxon>
    </lineage>
</organism>
<keyword evidence="10" id="KW-1185">Reference proteome</keyword>
<proteinExistence type="predicted"/>
<feature type="transmembrane region" description="Helical" evidence="8">
    <location>
        <begin position="181"/>
        <end position="200"/>
    </location>
</feature>
<gene>
    <name evidence="9" type="ORF">IWT140_00085</name>
</gene>
<keyword evidence="4" id="KW-0997">Cell inner membrane</keyword>
<keyword evidence="2" id="KW-0813">Transport</keyword>
<evidence type="ECO:0000256" key="2">
    <source>
        <dbReference type="ARBA" id="ARBA00022448"/>
    </source>
</evidence>
<comment type="caution">
    <text evidence="9">The sequence shown here is derived from an EMBL/GenBank/DDBJ whole genome shotgun (WGS) entry which is preliminary data.</text>
</comment>
<evidence type="ECO:0000256" key="6">
    <source>
        <dbReference type="ARBA" id="ARBA00022989"/>
    </source>
</evidence>
<dbReference type="CDD" id="cd06579">
    <property type="entry name" value="TM_PBP1_transp_AraH_like"/>
    <property type="match status" value="1"/>
</dbReference>
<feature type="transmembrane region" description="Helical" evidence="8">
    <location>
        <begin position="301"/>
        <end position="322"/>
    </location>
</feature>
<feature type="transmembrane region" description="Helical" evidence="8">
    <location>
        <begin position="102"/>
        <end position="124"/>
    </location>
</feature>
<evidence type="ECO:0000256" key="5">
    <source>
        <dbReference type="ARBA" id="ARBA00022692"/>
    </source>
</evidence>
<keyword evidence="6 8" id="KW-1133">Transmembrane helix</keyword>
<feature type="transmembrane region" description="Helical" evidence="8">
    <location>
        <begin position="60"/>
        <end position="81"/>
    </location>
</feature>
<evidence type="ECO:0000256" key="1">
    <source>
        <dbReference type="ARBA" id="ARBA00004651"/>
    </source>
</evidence>
<keyword evidence="5 8" id="KW-0812">Transmembrane</keyword>
<feature type="transmembrane region" description="Helical" evidence="8">
    <location>
        <begin position="221"/>
        <end position="242"/>
    </location>
</feature>
<feature type="transmembrane region" description="Helical" evidence="8">
    <location>
        <begin position="21"/>
        <end position="40"/>
    </location>
</feature>
<dbReference type="EMBL" id="BCMH01000001">
    <property type="protein sequence ID" value="GAX02488.1"/>
    <property type="molecule type" value="Genomic_DNA"/>
</dbReference>
<evidence type="ECO:0000256" key="7">
    <source>
        <dbReference type="ARBA" id="ARBA00023136"/>
    </source>
</evidence>
<dbReference type="AlphaFoldDB" id="A0A1Z5ILH0"/>
<dbReference type="GO" id="GO:0005886">
    <property type="term" value="C:plasma membrane"/>
    <property type="evidence" value="ECO:0007669"/>
    <property type="project" value="UniProtKB-SubCell"/>
</dbReference>
<evidence type="ECO:0000256" key="3">
    <source>
        <dbReference type="ARBA" id="ARBA00022475"/>
    </source>
</evidence>